<feature type="chain" id="PRO_5016357290" description="Copper amine oxidase-like protein" evidence="1">
    <location>
        <begin position="23"/>
        <end position="539"/>
    </location>
</feature>
<evidence type="ECO:0000256" key="1">
    <source>
        <dbReference type="SAM" id="SignalP"/>
    </source>
</evidence>
<sequence>MLFRSIKVALTLLLLGSGAGFALTTRQLVVTPGTPTATLDGRSLTLQNAPRIDGGRVLVPLVETLTLLGLPAVNVNDVPLEESGAVLVDSQTFVDLRWLGTASKLTFDISPDNARVTITTQNAPTLDPGAPQARFAPEKSTYAPGERVTYVEYSFDPEGQAITKREWTGRQDAFFAPGDYVVSLQVTNAQGKMSAPHTRVVKVRGAAVATPLQFALRHTALGDTFSDSLVASYPSLPIRGDANENFPLLFSDSPEKPSTAGVLYRDVVSGRARLLAYHVNGLSVPARVQVIARNVDARPVTIRSLGKGETAPSRTEGTLGQVALLDYFTSEASPQFELLPGRFSAVYISPSLPIGAGVNLVQDIEADGRVELSFVILPDDAVPTPETLGALPILPLDALHQRGTFLGAVRRVQVTLGTLPARLNIGDGVTDTGLVGTDVLTGTPMRLAGNYGVLYDVEVLGAANTVMALSPRGGLYRGALQVFDADVTSTVRVPRSGVLTNPERPLLLWRSQSERLNFKFVPANGSNLPVSLVFYRARP</sequence>
<dbReference type="EMBL" id="QJSX01000002">
    <property type="protein sequence ID" value="PYE55703.1"/>
    <property type="molecule type" value="Genomic_DNA"/>
</dbReference>
<dbReference type="RefSeq" id="WP_110885266.1">
    <property type="nucleotide sequence ID" value="NZ_QJSX01000002.1"/>
</dbReference>
<dbReference type="SUPFAM" id="SSF49299">
    <property type="entry name" value="PKD domain"/>
    <property type="match status" value="1"/>
</dbReference>
<keyword evidence="1" id="KW-0732">Signal</keyword>
<dbReference type="OrthoDB" id="25008at2"/>
<accession>A0A318SLZ2</accession>
<organism evidence="2 3">
    <name type="scientific">Deinococcus yavapaiensis KR-236</name>
    <dbReference type="NCBI Taxonomy" id="694435"/>
    <lineage>
        <taxon>Bacteria</taxon>
        <taxon>Thermotogati</taxon>
        <taxon>Deinococcota</taxon>
        <taxon>Deinococci</taxon>
        <taxon>Deinococcales</taxon>
        <taxon>Deinococcaceae</taxon>
        <taxon>Deinococcus</taxon>
    </lineage>
</organism>
<dbReference type="InterPro" id="IPR035986">
    <property type="entry name" value="PKD_dom_sf"/>
</dbReference>
<evidence type="ECO:0000313" key="3">
    <source>
        <dbReference type="Proteomes" id="UP000248326"/>
    </source>
</evidence>
<evidence type="ECO:0000313" key="2">
    <source>
        <dbReference type="EMBL" id="PYE55703.1"/>
    </source>
</evidence>
<comment type="caution">
    <text evidence="2">The sequence shown here is derived from an EMBL/GenBank/DDBJ whole genome shotgun (WGS) entry which is preliminary data.</text>
</comment>
<proteinExistence type="predicted"/>
<dbReference type="AlphaFoldDB" id="A0A318SLZ2"/>
<keyword evidence="3" id="KW-1185">Reference proteome</keyword>
<dbReference type="Proteomes" id="UP000248326">
    <property type="component" value="Unassembled WGS sequence"/>
</dbReference>
<gene>
    <name evidence="2" type="ORF">DES52_10266</name>
</gene>
<protein>
    <recommendedName>
        <fullName evidence="4">Copper amine oxidase-like protein</fullName>
    </recommendedName>
</protein>
<evidence type="ECO:0008006" key="4">
    <source>
        <dbReference type="Google" id="ProtNLM"/>
    </source>
</evidence>
<feature type="signal peptide" evidence="1">
    <location>
        <begin position="1"/>
        <end position="22"/>
    </location>
</feature>
<reference evidence="2 3" key="1">
    <citation type="submission" date="2018-06" db="EMBL/GenBank/DDBJ databases">
        <title>Genomic Encyclopedia of Type Strains, Phase IV (KMG-IV): sequencing the most valuable type-strain genomes for metagenomic binning, comparative biology and taxonomic classification.</title>
        <authorList>
            <person name="Goeker M."/>
        </authorList>
    </citation>
    <scope>NUCLEOTIDE SEQUENCE [LARGE SCALE GENOMIC DNA]</scope>
    <source>
        <strain evidence="2 3">DSM 18048</strain>
    </source>
</reference>
<name>A0A318SLZ2_9DEIO</name>
<dbReference type="SUPFAM" id="SSF55383">
    <property type="entry name" value="Copper amine oxidase, domain N"/>
    <property type="match status" value="1"/>
</dbReference>
<dbReference type="InterPro" id="IPR036582">
    <property type="entry name" value="Mao_N_sf"/>
</dbReference>